<sequence>MEGLIPIVYKSLKKNKIRRKYECLSYGAAATQTYNIEDFYTNDDIIMPETGGAPASRGPHHRRYNSVHVDYLKGYSSEHDHAYKAKQLVRFRSHRMLSSCLTGA</sequence>
<keyword evidence="2" id="KW-1185">Reference proteome</keyword>
<dbReference type="eggNOG" id="ENOG502S9RG">
    <property type="taxonomic scope" value="Eukaryota"/>
</dbReference>
<dbReference type="AlphaFoldDB" id="A0A022RCK1"/>
<dbReference type="EMBL" id="KI630592">
    <property type="protein sequence ID" value="EYU36640.1"/>
    <property type="molecule type" value="Genomic_DNA"/>
</dbReference>
<dbReference type="PANTHER" id="PTHR35485">
    <property type="entry name" value="OS01G0888900 PROTEIN"/>
    <property type="match status" value="1"/>
</dbReference>
<organism evidence="1 2">
    <name type="scientific">Erythranthe guttata</name>
    <name type="common">Yellow monkey flower</name>
    <name type="synonym">Mimulus guttatus</name>
    <dbReference type="NCBI Taxonomy" id="4155"/>
    <lineage>
        <taxon>Eukaryota</taxon>
        <taxon>Viridiplantae</taxon>
        <taxon>Streptophyta</taxon>
        <taxon>Embryophyta</taxon>
        <taxon>Tracheophyta</taxon>
        <taxon>Spermatophyta</taxon>
        <taxon>Magnoliopsida</taxon>
        <taxon>eudicotyledons</taxon>
        <taxon>Gunneridae</taxon>
        <taxon>Pentapetalae</taxon>
        <taxon>asterids</taxon>
        <taxon>lamiids</taxon>
        <taxon>Lamiales</taxon>
        <taxon>Phrymaceae</taxon>
        <taxon>Erythranthe</taxon>
    </lineage>
</organism>
<proteinExistence type="predicted"/>
<name>A0A022RCK1_ERYGU</name>
<dbReference type="PhylomeDB" id="A0A022RCK1"/>
<dbReference type="Proteomes" id="UP000030748">
    <property type="component" value="Unassembled WGS sequence"/>
</dbReference>
<dbReference type="PANTHER" id="PTHR35485:SF4">
    <property type="entry name" value="EXPRESSED PROTEIN"/>
    <property type="match status" value="1"/>
</dbReference>
<accession>A0A022RCK1</accession>
<evidence type="ECO:0000313" key="1">
    <source>
        <dbReference type="EMBL" id="EYU36640.1"/>
    </source>
</evidence>
<evidence type="ECO:0000313" key="2">
    <source>
        <dbReference type="Proteomes" id="UP000030748"/>
    </source>
</evidence>
<protein>
    <submittedName>
        <fullName evidence="1">Uncharacterized protein</fullName>
    </submittedName>
</protein>
<gene>
    <name evidence="1" type="ORF">MIMGU_mgv1a016855mg</name>
</gene>
<reference evidence="1 2" key="1">
    <citation type="journal article" date="2013" name="Proc. Natl. Acad. Sci. U.S.A.">
        <title>Fine-scale variation in meiotic recombination in Mimulus inferred from population shotgun sequencing.</title>
        <authorList>
            <person name="Hellsten U."/>
            <person name="Wright K.M."/>
            <person name="Jenkins J."/>
            <person name="Shu S."/>
            <person name="Yuan Y."/>
            <person name="Wessler S.R."/>
            <person name="Schmutz J."/>
            <person name="Willis J.H."/>
            <person name="Rokhsar D.S."/>
        </authorList>
    </citation>
    <scope>NUCLEOTIDE SEQUENCE [LARGE SCALE GENOMIC DNA]</scope>
    <source>
        <strain evidence="2">cv. DUN x IM62</strain>
    </source>
</reference>